<proteinExistence type="predicted"/>
<keyword evidence="2" id="KW-1185">Reference proteome</keyword>
<protein>
    <recommendedName>
        <fullName evidence="3">Carrier domain-containing protein</fullName>
    </recommendedName>
</protein>
<dbReference type="Proteomes" id="UP000003028">
    <property type="component" value="Unassembled WGS sequence"/>
</dbReference>
<dbReference type="STRING" id="1648.A2I91_06035"/>
<name>E7FTU6_ERYRH</name>
<gene>
    <name evidence="1" type="ORF">HMPREF0357_10230</name>
</gene>
<comment type="caution">
    <text evidence="1">The sequence shown here is derived from an EMBL/GenBank/DDBJ whole genome shotgun (WGS) entry which is preliminary data.</text>
</comment>
<dbReference type="GeneID" id="41396239"/>
<accession>E7FTU6</accession>
<dbReference type="EMBL" id="ACLK02000001">
    <property type="protein sequence ID" value="EFY09435.1"/>
    <property type="molecule type" value="Genomic_DNA"/>
</dbReference>
<organism evidence="1 2">
    <name type="scientific">Erysipelothrix rhusiopathiae ATCC 19414</name>
    <dbReference type="NCBI Taxonomy" id="525280"/>
    <lineage>
        <taxon>Bacteria</taxon>
        <taxon>Bacillati</taxon>
        <taxon>Bacillota</taxon>
        <taxon>Erysipelotrichia</taxon>
        <taxon>Erysipelotrichales</taxon>
        <taxon>Erysipelotrichaceae</taxon>
        <taxon>Erysipelothrix</taxon>
    </lineage>
</organism>
<dbReference type="RefSeq" id="WP_003773336.1">
    <property type="nucleotide sequence ID" value="NZ_ACLK02000001.1"/>
</dbReference>
<evidence type="ECO:0000313" key="1">
    <source>
        <dbReference type="EMBL" id="EFY09435.1"/>
    </source>
</evidence>
<dbReference type="AlphaFoldDB" id="E7FTU6"/>
<reference evidence="1" key="1">
    <citation type="submission" date="2011-01" db="EMBL/GenBank/DDBJ databases">
        <authorList>
            <person name="Muzny D."/>
            <person name="Qin X."/>
            <person name="Buhay C."/>
            <person name="Dugan-Rocha S."/>
            <person name="Ding Y."/>
            <person name="Chen G."/>
            <person name="Hawes A."/>
            <person name="Holder M."/>
            <person name="Jhangiani S."/>
            <person name="Johnson A."/>
            <person name="Khan Z."/>
            <person name="Li Z."/>
            <person name="Liu W."/>
            <person name="Liu X."/>
            <person name="Perez L."/>
            <person name="Shen H."/>
            <person name="Wang Q."/>
            <person name="Watt J."/>
            <person name="Xi L."/>
            <person name="Xin Y."/>
            <person name="Zhou J."/>
            <person name="Deng J."/>
            <person name="Jiang H."/>
            <person name="Liu Y."/>
            <person name="Qu J."/>
            <person name="Song X.-Z."/>
            <person name="Zhang L."/>
            <person name="Villasana D."/>
            <person name="Johnson A."/>
            <person name="Liu J."/>
            <person name="Liyanage D."/>
            <person name="Lorensuhewa L."/>
            <person name="Robinson T."/>
            <person name="Song A."/>
            <person name="Song B.-B."/>
            <person name="Dinh H."/>
            <person name="Thornton R."/>
            <person name="Coyle M."/>
            <person name="Francisco L."/>
            <person name="Jackson L."/>
            <person name="Javaid M."/>
            <person name="Korchina V."/>
            <person name="Kovar C."/>
            <person name="Mata R."/>
            <person name="Mathew T."/>
            <person name="Ngo R."/>
            <person name="Nguyen L."/>
            <person name="Nguyen N."/>
            <person name="Okwuonu G."/>
            <person name="Ongeri F."/>
            <person name="Pham C."/>
            <person name="Simmons D."/>
            <person name="Wilczek-Boney K."/>
            <person name="Hale W."/>
            <person name="Jakkamsetti A."/>
            <person name="Pham P."/>
            <person name="Ruth R."/>
            <person name="San Lucas F."/>
            <person name="Warren J."/>
            <person name="Zhang J."/>
            <person name="Zhao Z."/>
            <person name="Zhou C."/>
            <person name="Zhu D."/>
            <person name="Lee S."/>
            <person name="Bess C."/>
            <person name="Blankenburg K."/>
            <person name="Forbes L."/>
            <person name="Fu Q."/>
            <person name="Gubbala S."/>
            <person name="Hirani K."/>
            <person name="Jayaseelan J.C."/>
            <person name="Lara F."/>
            <person name="Munidasa M."/>
            <person name="Palculict T."/>
            <person name="Patil S."/>
            <person name="Pu L.-L."/>
            <person name="Saada N."/>
            <person name="Tang L."/>
            <person name="Weissenberger G."/>
            <person name="Zhu Y."/>
            <person name="Hemphill L."/>
            <person name="Shang Y."/>
            <person name="Youmans B."/>
            <person name="Ayvaz T."/>
            <person name="Ross M."/>
            <person name="Santibanez J."/>
            <person name="Aqrawi P."/>
            <person name="Gross S."/>
            <person name="Joshi V."/>
            <person name="Fowler G."/>
            <person name="Nazareth L."/>
            <person name="Reid J."/>
            <person name="Worley K."/>
            <person name="Petrosino J."/>
            <person name="Highlander S."/>
            <person name="Gibbs R."/>
        </authorList>
    </citation>
    <scope>NUCLEOTIDE SEQUENCE [LARGE SCALE GENOMIC DNA]</scope>
    <source>
        <strain evidence="1">ATCC 19414</strain>
    </source>
</reference>
<evidence type="ECO:0008006" key="3">
    <source>
        <dbReference type="Google" id="ProtNLM"/>
    </source>
</evidence>
<sequence length="89" mass="10583">MEHRSIYDIILGLMLQNHIIKDRNIDYKSSLLGKNNDLSPSELFYLIKIIENHFNINFSLEDYRNYGLSTLEKIVNRVYNLNGEEVNYE</sequence>
<evidence type="ECO:0000313" key="2">
    <source>
        <dbReference type="Proteomes" id="UP000003028"/>
    </source>
</evidence>